<dbReference type="Proteomes" id="UP000053477">
    <property type="component" value="Unassembled WGS sequence"/>
</dbReference>
<dbReference type="AlphaFoldDB" id="A0A0H2RYE4"/>
<accession>A0A0H2RYE4</accession>
<keyword evidence="2" id="KW-1185">Reference proteome</keyword>
<organism evidence="1 2">
    <name type="scientific">Schizopora paradoxa</name>
    <dbReference type="NCBI Taxonomy" id="27342"/>
    <lineage>
        <taxon>Eukaryota</taxon>
        <taxon>Fungi</taxon>
        <taxon>Dikarya</taxon>
        <taxon>Basidiomycota</taxon>
        <taxon>Agaricomycotina</taxon>
        <taxon>Agaricomycetes</taxon>
        <taxon>Hymenochaetales</taxon>
        <taxon>Schizoporaceae</taxon>
        <taxon>Schizopora</taxon>
    </lineage>
</organism>
<dbReference type="EMBL" id="KQ086044">
    <property type="protein sequence ID" value="KLO09811.1"/>
    <property type="molecule type" value="Genomic_DNA"/>
</dbReference>
<name>A0A0H2RYE4_9AGAM</name>
<reference evidence="1 2" key="1">
    <citation type="submission" date="2015-04" db="EMBL/GenBank/DDBJ databases">
        <title>Complete genome sequence of Schizopora paradoxa KUC8140, a cosmopolitan wood degrader in East Asia.</title>
        <authorList>
            <consortium name="DOE Joint Genome Institute"/>
            <person name="Min B."/>
            <person name="Park H."/>
            <person name="Jang Y."/>
            <person name="Kim J.-J."/>
            <person name="Kim K.H."/>
            <person name="Pangilinan J."/>
            <person name="Lipzen A."/>
            <person name="Riley R."/>
            <person name="Grigoriev I.V."/>
            <person name="Spatafora J.W."/>
            <person name="Choi I.-G."/>
        </authorList>
    </citation>
    <scope>NUCLEOTIDE SEQUENCE [LARGE SCALE GENOMIC DNA]</scope>
    <source>
        <strain evidence="1 2">KUC8140</strain>
    </source>
</reference>
<evidence type="ECO:0000313" key="2">
    <source>
        <dbReference type="Proteomes" id="UP000053477"/>
    </source>
</evidence>
<protein>
    <submittedName>
        <fullName evidence="1">Uncharacterized protein</fullName>
    </submittedName>
</protein>
<proteinExistence type="predicted"/>
<evidence type="ECO:0000313" key="1">
    <source>
        <dbReference type="EMBL" id="KLO09811.1"/>
    </source>
</evidence>
<gene>
    <name evidence="1" type="ORF">SCHPADRAFT_943343</name>
</gene>
<dbReference type="InParanoid" id="A0A0H2RYE4"/>
<sequence length="294" mass="34048">MELCRIVEDALSTYRRANGLVDNGKLRESVHRDLISLAGMALRSKIITIMGEVDIAKARANFFIAQSVFVDRYHKREVLLHFCENTMYTEIVCDRHLFQMQRSREDGIHDITYIPQFMNVPCLRRFRIDGKYYITVERVPELMRRLRSADSIEDLVVDTMLLNGRTVTFLHVDGKSRLFDCTGHFPILVGYDTASGQPLYVAVLRANPDAPWYFTTVEDGASSVTYTDEVGEVHHHVVQDFFVLALRYDPVDLPSIDSYYRRGAKDPTGPVYWLEFFPQKDERYKGSVEYDDSY</sequence>